<proteinExistence type="predicted"/>
<reference evidence="2 3" key="1">
    <citation type="journal article" date="2014" name="BMC Genomics">
        <title>Comparison of environmental and isolate Sulfobacillus genomes reveals diverse carbon, sulfur, nitrogen, and hydrogen metabolisms.</title>
        <authorList>
            <person name="Justice N.B."/>
            <person name="Norman A."/>
            <person name="Brown C.T."/>
            <person name="Singh A."/>
            <person name="Thomas B.C."/>
            <person name="Banfield J.F."/>
        </authorList>
    </citation>
    <scope>NUCLEOTIDE SEQUENCE [LARGE SCALE GENOMIC DNA]</scope>
    <source>
        <strain evidence="2">AMDSBA4</strain>
    </source>
</reference>
<keyword evidence="1" id="KW-0472">Membrane</keyword>
<dbReference type="Proteomes" id="UP000242972">
    <property type="component" value="Unassembled WGS sequence"/>
</dbReference>
<protein>
    <recommendedName>
        <fullName evidence="4">DUF4870 domain-containing protein</fullName>
    </recommendedName>
</protein>
<feature type="transmembrane region" description="Helical" evidence="1">
    <location>
        <begin position="20"/>
        <end position="40"/>
    </location>
</feature>
<evidence type="ECO:0000256" key="1">
    <source>
        <dbReference type="SAM" id="Phobius"/>
    </source>
</evidence>
<evidence type="ECO:0008006" key="4">
    <source>
        <dbReference type="Google" id="ProtNLM"/>
    </source>
</evidence>
<accession>A0A2T2X5H5</accession>
<dbReference type="EMBL" id="PXYW01000086">
    <property type="protein sequence ID" value="PSR29725.1"/>
    <property type="molecule type" value="Genomic_DNA"/>
</dbReference>
<evidence type="ECO:0000313" key="3">
    <source>
        <dbReference type="Proteomes" id="UP000242972"/>
    </source>
</evidence>
<name>A0A2T2X5H5_9FIRM</name>
<feature type="transmembrane region" description="Helical" evidence="1">
    <location>
        <begin position="60"/>
        <end position="92"/>
    </location>
</feature>
<comment type="caution">
    <text evidence="2">The sequence shown here is derived from an EMBL/GenBank/DDBJ whole genome shotgun (WGS) entry which is preliminary data.</text>
</comment>
<organism evidence="2 3">
    <name type="scientific">Sulfobacillus benefaciens</name>
    <dbReference type="NCBI Taxonomy" id="453960"/>
    <lineage>
        <taxon>Bacteria</taxon>
        <taxon>Bacillati</taxon>
        <taxon>Bacillota</taxon>
        <taxon>Clostridia</taxon>
        <taxon>Eubacteriales</taxon>
        <taxon>Clostridiales Family XVII. Incertae Sedis</taxon>
        <taxon>Sulfobacillus</taxon>
    </lineage>
</organism>
<gene>
    <name evidence="2" type="ORF">C7B46_18380</name>
</gene>
<keyword evidence="1" id="KW-1133">Transmembrane helix</keyword>
<keyword evidence="1" id="KW-0812">Transmembrane</keyword>
<sequence length="114" mass="13054">MASESASFGTESANLRLWVIVAYVLHLVGFSLIGVILNYVKRKDGDALFRGHHEWMIRTFWWTVILGILGVILSLIGIGVLLLLALAVWYYYRLIKGLVLIVDYKPIEDPKRFF</sequence>
<evidence type="ECO:0000313" key="2">
    <source>
        <dbReference type="EMBL" id="PSR29725.1"/>
    </source>
</evidence>
<dbReference type="AlphaFoldDB" id="A0A2T2X5H5"/>